<name>A0A6J2X530_SITOR</name>
<reference evidence="4" key="1">
    <citation type="submission" date="2025-08" db="UniProtKB">
        <authorList>
            <consortium name="RefSeq"/>
        </authorList>
    </citation>
    <scope>IDENTIFICATION</scope>
    <source>
        <tissue evidence="4">Gonads</tissue>
    </source>
</reference>
<dbReference type="RefSeq" id="XP_030746044.1">
    <property type="nucleotide sequence ID" value="XM_030890184.1"/>
</dbReference>
<protein>
    <submittedName>
        <fullName evidence="4">Leucine-rich repeat-containing protein 58</fullName>
    </submittedName>
</protein>
<dbReference type="KEGG" id="soy:115874885"/>
<keyword evidence="2" id="KW-0677">Repeat</keyword>
<evidence type="ECO:0000313" key="3">
    <source>
        <dbReference type="Proteomes" id="UP000504635"/>
    </source>
</evidence>
<dbReference type="PANTHER" id="PTHR48051">
    <property type="match status" value="1"/>
</dbReference>
<dbReference type="Proteomes" id="UP000504635">
    <property type="component" value="Unplaced"/>
</dbReference>
<dbReference type="GeneID" id="115874885"/>
<evidence type="ECO:0000256" key="1">
    <source>
        <dbReference type="ARBA" id="ARBA00022614"/>
    </source>
</evidence>
<accession>A0A6J2X530</accession>
<organism evidence="3 4">
    <name type="scientific">Sitophilus oryzae</name>
    <name type="common">Rice weevil</name>
    <name type="synonym">Curculio oryzae</name>
    <dbReference type="NCBI Taxonomy" id="7048"/>
    <lineage>
        <taxon>Eukaryota</taxon>
        <taxon>Metazoa</taxon>
        <taxon>Ecdysozoa</taxon>
        <taxon>Arthropoda</taxon>
        <taxon>Hexapoda</taxon>
        <taxon>Insecta</taxon>
        <taxon>Pterygota</taxon>
        <taxon>Neoptera</taxon>
        <taxon>Endopterygota</taxon>
        <taxon>Coleoptera</taxon>
        <taxon>Polyphaga</taxon>
        <taxon>Cucujiformia</taxon>
        <taxon>Curculionidae</taxon>
        <taxon>Dryophthorinae</taxon>
        <taxon>Sitophilus</taxon>
    </lineage>
</organism>
<proteinExistence type="predicted"/>
<dbReference type="SMART" id="SM00369">
    <property type="entry name" value="LRR_TYP"/>
    <property type="match status" value="5"/>
</dbReference>
<keyword evidence="3" id="KW-1185">Reference proteome</keyword>
<dbReference type="PROSITE" id="PS51450">
    <property type="entry name" value="LRR"/>
    <property type="match status" value="2"/>
</dbReference>
<dbReference type="Pfam" id="PF13855">
    <property type="entry name" value="LRR_8"/>
    <property type="match status" value="1"/>
</dbReference>
<dbReference type="SUPFAM" id="SSF52058">
    <property type="entry name" value="L domain-like"/>
    <property type="match status" value="1"/>
</dbReference>
<dbReference type="GO" id="GO:0005737">
    <property type="term" value="C:cytoplasm"/>
    <property type="evidence" value="ECO:0007669"/>
    <property type="project" value="TreeGrafter"/>
</dbReference>
<evidence type="ECO:0000313" key="4">
    <source>
        <dbReference type="RefSeq" id="XP_030746044.1"/>
    </source>
</evidence>
<dbReference type="AlphaFoldDB" id="A0A6J2X530"/>
<dbReference type="Pfam" id="PF00560">
    <property type="entry name" value="LRR_1"/>
    <property type="match status" value="1"/>
</dbReference>
<dbReference type="InterPro" id="IPR050216">
    <property type="entry name" value="LRR_domain-containing"/>
</dbReference>
<evidence type="ECO:0000256" key="2">
    <source>
        <dbReference type="ARBA" id="ARBA00022737"/>
    </source>
</evidence>
<dbReference type="InterPro" id="IPR003591">
    <property type="entry name" value="Leu-rich_rpt_typical-subtyp"/>
</dbReference>
<dbReference type="InParanoid" id="A0A6J2X530"/>
<dbReference type="PANTHER" id="PTHR48051:SF1">
    <property type="entry name" value="RAS SUPPRESSOR PROTEIN 1"/>
    <property type="match status" value="1"/>
</dbReference>
<dbReference type="OrthoDB" id="1053178at2759"/>
<dbReference type="InterPro" id="IPR032675">
    <property type="entry name" value="LRR_dom_sf"/>
</dbReference>
<sequence length="371" mass="42554">MSSRHVIKKVWARFFEYLLQFDQPISWVIFLVVTIDLAYLLKSPESVENYLDEYLQNNPKQCEEVENIILHHNELSVMPGNIHRFTNIRILDISNNGLTILPDIFQYCQLSNLILKNNRLRNDTLPKEFTECSSLKELNLSGNDIKYFPDQILNFPNLKFLYLGGNNMENISNSIWRLKHLQVLSLGGNNISDVPLSVGQLKNLQALVLCDNNIELLPANIANLHNLRSLLLHKNKLKTLPPEIIALRNLSELSLRENPLIVRFVSDIQHQPASLLELSGRALKLYNIEVQPGDIPTTLLGYLNSAHRCVNSNCKGVFFDNRIEHVKFVDFCGKYRIPLLQYLCSSKCATIPADDVIRPHRTYLMKKVLLG</sequence>
<keyword evidence="1" id="KW-0433">Leucine-rich repeat</keyword>
<dbReference type="FunCoup" id="A0A6J2X530">
    <property type="interactions" value="139"/>
</dbReference>
<gene>
    <name evidence="4" type="primary">LOC115874885</name>
</gene>
<dbReference type="InterPro" id="IPR001611">
    <property type="entry name" value="Leu-rich_rpt"/>
</dbReference>
<dbReference type="Gene3D" id="3.80.10.10">
    <property type="entry name" value="Ribonuclease Inhibitor"/>
    <property type="match status" value="2"/>
</dbReference>